<keyword evidence="3" id="KW-1185">Reference proteome</keyword>
<evidence type="ECO:0000313" key="3">
    <source>
        <dbReference type="Proteomes" id="UP000694522"/>
    </source>
</evidence>
<evidence type="ECO:0000256" key="1">
    <source>
        <dbReference type="SAM" id="MobiDB-lite"/>
    </source>
</evidence>
<reference evidence="2" key="1">
    <citation type="submission" date="2025-08" db="UniProtKB">
        <authorList>
            <consortium name="Ensembl"/>
        </authorList>
    </citation>
    <scope>IDENTIFICATION</scope>
</reference>
<accession>A0A8B9IXY2</accession>
<evidence type="ECO:0000313" key="2">
    <source>
        <dbReference type="Ensembl" id="ENSACOP00000013532.1"/>
    </source>
</evidence>
<proteinExistence type="predicted"/>
<organism evidence="2 3">
    <name type="scientific">Amazona collaria</name>
    <name type="common">yellow-billed parrot</name>
    <dbReference type="NCBI Taxonomy" id="241587"/>
    <lineage>
        <taxon>Eukaryota</taxon>
        <taxon>Metazoa</taxon>
        <taxon>Chordata</taxon>
        <taxon>Craniata</taxon>
        <taxon>Vertebrata</taxon>
        <taxon>Euteleostomi</taxon>
        <taxon>Archelosauria</taxon>
        <taxon>Archosauria</taxon>
        <taxon>Dinosauria</taxon>
        <taxon>Saurischia</taxon>
        <taxon>Theropoda</taxon>
        <taxon>Coelurosauria</taxon>
        <taxon>Aves</taxon>
        <taxon>Neognathae</taxon>
        <taxon>Neoaves</taxon>
        <taxon>Telluraves</taxon>
        <taxon>Australaves</taxon>
        <taxon>Psittaciformes</taxon>
        <taxon>Psittacidae</taxon>
        <taxon>Amazona</taxon>
    </lineage>
</organism>
<sequence>MGLLQSRVYTCLGARARGRLLPGAVGALCRALPPRARPAPDTLRCAKFDRPQAVSAGCPGAPLAGGPPCCLATDLSAPSGRRCVWAGIPVRGPVSGGRDGDTRVGPSPGLGTEGGDTSAYVTVCKLCA</sequence>
<dbReference type="AlphaFoldDB" id="A0A8B9IXY2"/>
<protein>
    <submittedName>
        <fullName evidence="2">Uncharacterized protein</fullName>
    </submittedName>
</protein>
<dbReference type="Proteomes" id="UP000694522">
    <property type="component" value="Unplaced"/>
</dbReference>
<feature type="region of interest" description="Disordered" evidence="1">
    <location>
        <begin position="94"/>
        <end position="113"/>
    </location>
</feature>
<dbReference type="Ensembl" id="ENSACOT00000014010.1">
    <property type="protein sequence ID" value="ENSACOP00000013532.1"/>
    <property type="gene ID" value="ENSACOG00000009408.1"/>
</dbReference>
<reference evidence="2" key="2">
    <citation type="submission" date="2025-09" db="UniProtKB">
        <authorList>
            <consortium name="Ensembl"/>
        </authorList>
    </citation>
    <scope>IDENTIFICATION</scope>
</reference>
<name>A0A8B9IXY2_9PSIT</name>